<proteinExistence type="predicted"/>
<sequence>AYGNLKQEGLFILDIYGGPEAQDLVEETTVDDGFHYLWDQDEFDPIQSRMVCHIHFESTTGERIERAFSYDWRLWTILEVREALDEAGFAATEVYWEGIEEDNNEGNDVFTLQETAENSESWIAYIVGVKE</sequence>
<evidence type="ECO:0000313" key="1">
    <source>
        <dbReference type="EMBL" id="SVC77308.1"/>
    </source>
</evidence>
<dbReference type="PANTHER" id="PTHR37211">
    <property type="entry name" value="EXPRESSED PROTEIN"/>
    <property type="match status" value="1"/>
</dbReference>
<accession>A0A382PXG1</accession>
<evidence type="ECO:0008006" key="2">
    <source>
        <dbReference type="Google" id="ProtNLM"/>
    </source>
</evidence>
<gene>
    <name evidence="1" type="ORF">METZ01_LOCUS330162</name>
</gene>
<dbReference type="PANTHER" id="PTHR37211:SF1">
    <property type="entry name" value="EXPRESSED PROTEIN"/>
    <property type="match status" value="1"/>
</dbReference>
<dbReference type="Gene3D" id="2.20.25.110">
    <property type="entry name" value="S-adenosyl-L-methionine-dependent methyltransferases"/>
    <property type="match status" value="1"/>
</dbReference>
<reference evidence="1" key="1">
    <citation type="submission" date="2018-05" db="EMBL/GenBank/DDBJ databases">
        <authorList>
            <person name="Lanie J.A."/>
            <person name="Ng W.-L."/>
            <person name="Kazmierczak K.M."/>
            <person name="Andrzejewski T.M."/>
            <person name="Davidsen T.M."/>
            <person name="Wayne K.J."/>
            <person name="Tettelin H."/>
            <person name="Glass J.I."/>
            <person name="Rusch D."/>
            <person name="Podicherti R."/>
            <person name="Tsui H.-C.T."/>
            <person name="Winkler M.E."/>
        </authorList>
    </citation>
    <scope>NUCLEOTIDE SEQUENCE</scope>
</reference>
<name>A0A382PXG1_9ZZZZ</name>
<organism evidence="1">
    <name type="scientific">marine metagenome</name>
    <dbReference type="NCBI Taxonomy" id="408172"/>
    <lineage>
        <taxon>unclassified sequences</taxon>
        <taxon>metagenomes</taxon>
        <taxon>ecological metagenomes</taxon>
    </lineage>
</organism>
<dbReference type="Gene3D" id="3.40.50.150">
    <property type="entry name" value="Vaccinia Virus protein VP39"/>
    <property type="match status" value="1"/>
</dbReference>
<dbReference type="EMBL" id="UINC01110057">
    <property type="protein sequence ID" value="SVC77308.1"/>
    <property type="molecule type" value="Genomic_DNA"/>
</dbReference>
<dbReference type="InterPro" id="IPR029063">
    <property type="entry name" value="SAM-dependent_MTases_sf"/>
</dbReference>
<protein>
    <recommendedName>
        <fullName evidence="2">SAM-dependent methyltransferase</fullName>
    </recommendedName>
</protein>
<feature type="non-terminal residue" evidence="1">
    <location>
        <position position="1"/>
    </location>
</feature>
<dbReference type="AlphaFoldDB" id="A0A382PXG1"/>